<evidence type="ECO:0000256" key="2">
    <source>
        <dbReference type="SAM" id="MobiDB-lite"/>
    </source>
</evidence>
<feature type="coiled-coil region" evidence="1">
    <location>
        <begin position="289"/>
        <end position="318"/>
    </location>
</feature>
<keyword evidence="1" id="KW-0175">Coiled coil</keyword>
<sequence length="478" mass="54538">MSTPKFAKTHNLVVFLEKPEESNGFEEIIDFLNASSVQYALTVNPTIYTTCIEQFWTFAKVKTVNGERQIQALVDKKKVIISEISIRSDLELDDADGGLATPEEHVSTPSYDPLPSGVDRMQLAELMSLCTNLQEKVLDLEKSKTAQAKEITSLKKRVKQLEKRKKSRTSRPKRLRKEDASKQGRKIEDLDADAEVTLVDETQEMNDDNLIFDTVSATEVVTTASSSVEIPDELTLAQTLIEIKTAKPKPVTTAATIVTSVKPRAKGIIFHDQEEQPEVPLKKKDQVALDEEMARNLEAQLQAELIKEERFVRQKEEEANIALIELWDNTQATMEADFELAQRLQAKEQGEITIEERSRLFVELMSTRKKHFAKLRAEEIRRKPPTKAQKRNQMSTYLKNMAGYKHSQLKSKSYDEIQKLFDKEMKRVNTFVDMNSKVVKGSDTRTEKSSKRAGDELKSDMSKKQKIDEHVEVEKDDQ</sequence>
<dbReference type="Proteomes" id="UP001151760">
    <property type="component" value="Unassembled WGS sequence"/>
</dbReference>
<proteinExistence type="predicted"/>
<evidence type="ECO:0000256" key="1">
    <source>
        <dbReference type="SAM" id="Coils"/>
    </source>
</evidence>
<protein>
    <recommendedName>
        <fullName evidence="5">Xylulose kinase-1</fullName>
    </recommendedName>
</protein>
<evidence type="ECO:0000313" key="4">
    <source>
        <dbReference type="Proteomes" id="UP001151760"/>
    </source>
</evidence>
<evidence type="ECO:0000313" key="3">
    <source>
        <dbReference type="EMBL" id="GJS92469.1"/>
    </source>
</evidence>
<feature type="compositionally biased region" description="Basic residues" evidence="2">
    <location>
        <begin position="159"/>
        <end position="175"/>
    </location>
</feature>
<feature type="region of interest" description="Disordered" evidence="2">
    <location>
        <begin position="436"/>
        <end position="478"/>
    </location>
</feature>
<feature type="compositionally biased region" description="Basic and acidic residues" evidence="2">
    <location>
        <begin position="440"/>
        <end position="478"/>
    </location>
</feature>
<gene>
    <name evidence="3" type="ORF">Tco_0799437</name>
</gene>
<keyword evidence="4" id="KW-1185">Reference proteome</keyword>
<evidence type="ECO:0008006" key="5">
    <source>
        <dbReference type="Google" id="ProtNLM"/>
    </source>
</evidence>
<feature type="region of interest" description="Disordered" evidence="2">
    <location>
        <begin position="159"/>
        <end position="187"/>
    </location>
</feature>
<accession>A0ABQ4ZQB1</accession>
<reference evidence="3" key="2">
    <citation type="submission" date="2022-01" db="EMBL/GenBank/DDBJ databases">
        <authorList>
            <person name="Yamashiro T."/>
            <person name="Shiraishi A."/>
            <person name="Satake H."/>
            <person name="Nakayama K."/>
        </authorList>
    </citation>
    <scope>NUCLEOTIDE SEQUENCE</scope>
</reference>
<feature type="compositionally biased region" description="Basic and acidic residues" evidence="2">
    <location>
        <begin position="176"/>
        <end position="187"/>
    </location>
</feature>
<reference evidence="3" key="1">
    <citation type="journal article" date="2022" name="Int. J. Mol. Sci.">
        <title>Draft Genome of Tanacetum Coccineum: Genomic Comparison of Closely Related Tanacetum-Family Plants.</title>
        <authorList>
            <person name="Yamashiro T."/>
            <person name="Shiraishi A."/>
            <person name="Nakayama K."/>
            <person name="Satake H."/>
        </authorList>
    </citation>
    <scope>NUCLEOTIDE SEQUENCE</scope>
</reference>
<name>A0ABQ4ZQB1_9ASTR</name>
<comment type="caution">
    <text evidence="3">The sequence shown here is derived from an EMBL/GenBank/DDBJ whole genome shotgun (WGS) entry which is preliminary data.</text>
</comment>
<dbReference type="EMBL" id="BQNB010011584">
    <property type="protein sequence ID" value="GJS92469.1"/>
    <property type="molecule type" value="Genomic_DNA"/>
</dbReference>
<organism evidence="3 4">
    <name type="scientific">Tanacetum coccineum</name>
    <dbReference type="NCBI Taxonomy" id="301880"/>
    <lineage>
        <taxon>Eukaryota</taxon>
        <taxon>Viridiplantae</taxon>
        <taxon>Streptophyta</taxon>
        <taxon>Embryophyta</taxon>
        <taxon>Tracheophyta</taxon>
        <taxon>Spermatophyta</taxon>
        <taxon>Magnoliopsida</taxon>
        <taxon>eudicotyledons</taxon>
        <taxon>Gunneridae</taxon>
        <taxon>Pentapetalae</taxon>
        <taxon>asterids</taxon>
        <taxon>campanulids</taxon>
        <taxon>Asterales</taxon>
        <taxon>Asteraceae</taxon>
        <taxon>Asteroideae</taxon>
        <taxon>Anthemideae</taxon>
        <taxon>Anthemidinae</taxon>
        <taxon>Tanacetum</taxon>
    </lineage>
</organism>